<evidence type="ECO:0000256" key="1">
    <source>
        <dbReference type="SAM" id="MobiDB-lite"/>
    </source>
</evidence>
<organism evidence="2 3">
    <name type="scientific">Ficus carica</name>
    <name type="common">Common fig</name>
    <dbReference type="NCBI Taxonomy" id="3494"/>
    <lineage>
        <taxon>Eukaryota</taxon>
        <taxon>Viridiplantae</taxon>
        <taxon>Streptophyta</taxon>
        <taxon>Embryophyta</taxon>
        <taxon>Tracheophyta</taxon>
        <taxon>Spermatophyta</taxon>
        <taxon>Magnoliopsida</taxon>
        <taxon>eudicotyledons</taxon>
        <taxon>Gunneridae</taxon>
        <taxon>Pentapetalae</taxon>
        <taxon>rosids</taxon>
        <taxon>fabids</taxon>
        <taxon>Rosales</taxon>
        <taxon>Moraceae</taxon>
        <taxon>Ficeae</taxon>
        <taxon>Ficus</taxon>
    </lineage>
</organism>
<reference evidence="2" key="1">
    <citation type="submission" date="2023-07" db="EMBL/GenBank/DDBJ databases">
        <title>draft genome sequence of fig (Ficus carica).</title>
        <authorList>
            <person name="Takahashi T."/>
            <person name="Nishimura K."/>
        </authorList>
    </citation>
    <scope>NUCLEOTIDE SEQUENCE</scope>
</reference>
<accession>A0AA88J0Z7</accession>
<dbReference type="EMBL" id="BTGU01000084">
    <property type="protein sequence ID" value="GMN59180.1"/>
    <property type="molecule type" value="Genomic_DNA"/>
</dbReference>
<evidence type="ECO:0000313" key="3">
    <source>
        <dbReference type="Proteomes" id="UP001187192"/>
    </source>
</evidence>
<sequence>MIGANVSGFCSSRHREHDGTTCRRNGGRSLPESRLKAHGVETLNVDFRRTAAREATKLRIRAIQVTSSMGPRRVAAAAGRRPAFQ</sequence>
<feature type="region of interest" description="Disordered" evidence="1">
    <location>
        <begin position="1"/>
        <end position="31"/>
    </location>
</feature>
<keyword evidence="3" id="KW-1185">Reference proteome</keyword>
<gene>
    <name evidence="2" type="ORF">TIFTF001_028275</name>
</gene>
<dbReference type="Proteomes" id="UP001187192">
    <property type="component" value="Unassembled WGS sequence"/>
</dbReference>
<protein>
    <submittedName>
        <fullName evidence="2">Uncharacterized protein</fullName>
    </submittedName>
</protein>
<proteinExistence type="predicted"/>
<evidence type="ECO:0000313" key="2">
    <source>
        <dbReference type="EMBL" id="GMN59180.1"/>
    </source>
</evidence>
<dbReference type="AlphaFoldDB" id="A0AA88J0Z7"/>
<comment type="caution">
    <text evidence="2">The sequence shown here is derived from an EMBL/GenBank/DDBJ whole genome shotgun (WGS) entry which is preliminary data.</text>
</comment>
<name>A0AA88J0Z7_FICCA</name>